<evidence type="ECO:0000256" key="1">
    <source>
        <dbReference type="ARBA" id="ARBA00004141"/>
    </source>
</evidence>
<evidence type="ECO:0000256" key="5">
    <source>
        <dbReference type="ARBA" id="ARBA00022989"/>
    </source>
</evidence>
<keyword evidence="5 8" id="KW-1133">Transmembrane helix</keyword>
<dbReference type="Pfam" id="PF01490">
    <property type="entry name" value="Aa_trans"/>
    <property type="match status" value="1"/>
</dbReference>
<evidence type="ECO:0000256" key="4">
    <source>
        <dbReference type="ARBA" id="ARBA00022970"/>
    </source>
</evidence>
<comment type="caution">
    <text evidence="10">The sequence shown here is derived from an EMBL/GenBank/DDBJ whole genome shotgun (WGS) entry which is preliminary data.</text>
</comment>
<evidence type="ECO:0000313" key="11">
    <source>
        <dbReference type="Proteomes" id="UP001642520"/>
    </source>
</evidence>
<feature type="transmembrane region" description="Helical" evidence="8">
    <location>
        <begin position="20"/>
        <end position="39"/>
    </location>
</feature>
<feature type="transmembrane region" description="Helical" evidence="8">
    <location>
        <begin position="204"/>
        <end position="228"/>
    </location>
</feature>
<evidence type="ECO:0000256" key="8">
    <source>
        <dbReference type="SAM" id="Phobius"/>
    </source>
</evidence>
<organism evidence="10 11">
    <name type="scientific">Xylocopa violacea</name>
    <name type="common">Violet carpenter bee</name>
    <name type="synonym">Apis violacea</name>
    <dbReference type="NCBI Taxonomy" id="135666"/>
    <lineage>
        <taxon>Eukaryota</taxon>
        <taxon>Metazoa</taxon>
        <taxon>Ecdysozoa</taxon>
        <taxon>Arthropoda</taxon>
        <taxon>Hexapoda</taxon>
        <taxon>Insecta</taxon>
        <taxon>Pterygota</taxon>
        <taxon>Neoptera</taxon>
        <taxon>Endopterygota</taxon>
        <taxon>Hymenoptera</taxon>
        <taxon>Apocrita</taxon>
        <taxon>Aculeata</taxon>
        <taxon>Apoidea</taxon>
        <taxon>Anthophila</taxon>
        <taxon>Apidae</taxon>
        <taxon>Xylocopa</taxon>
        <taxon>Xylocopa</taxon>
    </lineage>
</organism>
<name>A0ABP1NSU5_XYLVO</name>
<feature type="transmembrane region" description="Helical" evidence="8">
    <location>
        <begin position="60"/>
        <end position="84"/>
    </location>
</feature>
<proteinExistence type="predicted"/>
<evidence type="ECO:0000256" key="2">
    <source>
        <dbReference type="ARBA" id="ARBA00022448"/>
    </source>
</evidence>
<keyword evidence="2" id="KW-0813">Transport</keyword>
<comment type="subcellular location">
    <subcellularLocation>
        <location evidence="1">Membrane</location>
        <topology evidence="1">Multi-pass membrane protein</topology>
    </subcellularLocation>
</comment>
<dbReference type="Proteomes" id="UP001642520">
    <property type="component" value="Unassembled WGS sequence"/>
</dbReference>
<feature type="transmembrane region" description="Helical" evidence="8">
    <location>
        <begin position="145"/>
        <end position="165"/>
    </location>
</feature>
<keyword evidence="4" id="KW-0029">Amino-acid transport</keyword>
<gene>
    <name evidence="10" type="ORF">XYLVIOL_LOCUS6468</name>
</gene>
<keyword evidence="6 8" id="KW-0472">Membrane</keyword>
<evidence type="ECO:0000256" key="3">
    <source>
        <dbReference type="ARBA" id="ARBA00022692"/>
    </source>
</evidence>
<evidence type="ECO:0000256" key="7">
    <source>
        <dbReference type="SAM" id="Coils"/>
    </source>
</evidence>
<evidence type="ECO:0000256" key="6">
    <source>
        <dbReference type="ARBA" id="ARBA00023136"/>
    </source>
</evidence>
<accession>A0ABP1NSU5</accession>
<feature type="transmembrane region" description="Helical" evidence="8">
    <location>
        <begin position="171"/>
        <end position="192"/>
    </location>
</feature>
<feature type="transmembrane region" description="Helical" evidence="8">
    <location>
        <begin position="104"/>
        <end position="124"/>
    </location>
</feature>
<feature type="coiled-coil region" evidence="7">
    <location>
        <begin position="410"/>
        <end position="467"/>
    </location>
</feature>
<dbReference type="InterPro" id="IPR013057">
    <property type="entry name" value="AA_transpt_TM"/>
</dbReference>
<reference evidence="10 11" key="1">
    <citation type="submission" date="2024-08" db="EMBL/GenBank/DDBJ databases">
        <authorList>
            <person name="Will J Nash"/>
            <person name="Angela Man"/>
            <person name="Seanna McTaggart"/>
            <person name="Kendall Baker"/>
            <person name="Tom Barker"/>
            <person name="Leah Catchpole"/>
            <person name="Alex Durrant"/>
            <person name="Karim Gharbi"/>
            <person name="Naomi Irish"/>
            <person name="Gemy Kaithakottil"/>
            <person name="Debby Ku"/>
            <person name="Aaliyah Providence"/>
            <person name="Felix Shaw"/>
            <person name="David Swarbreck"/>
            <person name="Chris Watkins"/>
            <person name="Ann M. McCartney"/>
            <person name="Giulio Formenti"/>
            <person name="Alice Mouton"/>
            <person name="Noel Vella"/>
            <person name="Bjorn M von Reumont"/>
            <person name="Adriana Vella"/>
            <person name="Wilfried Haerty"/>
        </authorList>
    </citation>
    <scope>NUCLEOTIDE SEQUENCE [LARGE SCALE GENOMIC DNA]</scope>
</reference>
<dbReference type="PANTHER" id="PTHR22950">
    <property type="entry name" value="AMINO ACID TRANSPORTER"/>
    <property type="match status" value="1"/>
</dbReference>
<evidence type="ECO:0000313" key="10">
    <source>
        <dbReference type="EMBL" id="CAL7944098.1"/>
    </source>
</evidence>
<dbReference type="PANTHER" id="PTHR22950:SF646">
    <property type="entry name" value="SODIUM-COUPLED NEUTRAL AMINO ACID TRANSPORTER 10-RELATED"/>
    <property type="match status" value="1"/>
</dbReference>
<keyword evidence="11" id="KW-1185">Reference proteome</keyword>
<feature type="domain" description="Amino acid transporter transmembrane" evidence="9">
    <location>
        <begin position="19"/>
        <end position="223"/>
    </location>
</feature>
<dbReference type="EMBL" id="CAXAJV020001293">
    <property type="protein sequence ID" value="CAL7944098.1"/>
    <property type="molecule type" value="Genomic_DNA"/>
</dbReference>
<sequence>MQHIFAGDWYEHVYYWRPSGILQCVPIFSMALFCQTQLFEIYETIPNVSLEKMNQVVRGALNICTSVYLCVGFFGYIAFCTQPFTGNILMSFEPSLSSEMIKMGFVFSIAFSFPLVIFPCRASLNSLLFRRVYAHEPSINYLPETRFRCLTIMIVAVSLITGILIPNIEFVLGLVGSTIGIMICLIFPAIFFISISSKHTNERLLAQVILFIGICIMILSTYANLYALEESTSAKVLTPANKPFNQLNNLNKDHINAIANIPNNPEIFSDVKEKIDKLPDLDVLENSLNLKANDMRQEPPIPVERIVITEKPMVETQKSVDNILVTFAPVVKKIVDEIRTMDENFHEQSHGLIKNDILAATGSLAENKEKNNPVEMKENFVDTTKNYNLINSDAIKKEESELAAESEVANILAIERHENLRKTLEKHKQEQLKMMEEQKEILKDLKIQKQEIEMQNIIKDTEEHNKDEGKLKDTNEKFNLQINKSFSNLTSNRNENKLLGKQAEDVNGKLSNSVFSNKKKTNKDQIESNKMLDVKLNSEHIKDVETTRNDSKELPKGPILNALTKRISQRSISNNIELNDNKTNKIMHKNEDNSIIGYNSGIVSDLHERLKSKDEKTQYEYSLPIALKMRNQTNVENTLALIESESKENVQVIHRDILENHEREKREINMKMEETNTKVTSDISNKKSGYLIENLITKDDREKCSKQNKHMEENVTNKLKEDLIQDSTKSDTTEAMLIKTNVYLSEQEFANNEISIGPNIPVRGEYVKLKQRDLKSMDTSEDYNI</sequence>
<protein>
    <recommendedName>
        <fullName evidence="9">Amino acid transporter transmembrane domain-containing protein</fullName>
    </recommendedName>
</protein>
<keyword evidence="3 8" id="KW-0812">Transmembrane</keyword>
<evidence type="ECO:0000259" key="9">
    <source>
        <dbReference type="Pfam" id="PF01490"/>
    </source>
</evidence>
<keyword evidence="7" id="KW-0175">Coiled coil</keyword>